<dbReference type="VEuPathDB" id="AmoebaDB:EHI5A_102230"/>
<dbReference type="GO" id="GO:0008289">
    <property type="term" value="F:lipid binding"/>
    <property type="evidence" value="ECO:0007669"/>
    <property type="project" value="TreeGrafter"/>
</dbReference>
<dbReference type="SMART" id="SM00326">
    <property type="entry name" value="SH3"/>
    <property type="match status" value="1"/>
</dbReference>
<dbReference type="VEuPathDB" id="AmoebaDB:EHI_183230"/>
<dbReference type="Proteomes" id="UP000078387">
    <property type="component" value="Unassembled WGS sequence"/>
</dbReference>
<feature type="domain" description="SH3" evidence="6">
    <location>
        <begin position="235"/>
        <end position="291"/>
    </location>
</feature>
<reference evidence="7 8" key="1">
    <citation type="submission" date="2016-05" db="EMBL/GenBank/DDBJ databases">
        <title>First whole genome sequencing of Entamoeba histolytica HM1:IMSS-clone-6.</title>
        <authorList>
            <person name="Mukherjee Avik.K."/>
            <person name="Izumyama S."/>
            <person name="Nakada-Tsukui K."/>
            <person name="Nozaki T."/>
        </authorList>
    </citation>
    <scope>NUCLEOTIDE SEQUENCE [LARGE SCALE GENOMIC DNA]</scope>
    <source>
        <strain evidence="7 8">HM1:IMSS clone 6</strain>
    </source>
</reference>
<dbReference type="GO" id="GO:0006897">
    <property type="term" value="P:endocytosis"/>
    <property type="evidence" value="ECO:0007669"/>
    <property type="project" value="InterPro"/>
</dbReference>
<dbReference type="GO" id="GO:0005737">
    <property type="term" value="C:cytoplasm"/>
    <property type="evidence" value="ECO:0007669"/>
    <property type="project" value="UniProtKB-SubCell"/>
</dbReference>
<dbReference type="InterPro" id="IPR046982">
    <property type="entry name" value="BIN3/RVS161-like"/>
</dbReference>
<organism evidence="7 8">
    <name type="scientific">Entamoeba histolytica</name>
    <dbReference type="NCBI Taxonomy" id="5759"/>
    <lineage>
        <taxon>Eukaryota</taxon>
        <taxon>Amoebozoa</taxon>
        <taxon>Evosea</taxon>
        <taxon>Archamoebae</taxon>
        <taxon>Mastigamoebida</taxon>
        <taxon>Entamoebidae</taxon>
        <taxon>Entamoeba</taxon>
    </lineage>
</organism>
<gene>
    <name evidence="7" type="ORF">CL6EHI_183230</name>
</gene>
<dbReference type="InterPro" id="IPR001452">
    <property type="entry name" value="SH3_domain"/>
</dbReference>
<name>A0A175JG92_ENTHI</name>
<sequence>MSEKVGTKFNRKMFQLKTHLGVKEKTHDSDLKTAKERVIQNKKLYKQILHCAEILPTQAFTPIDTLKQTAIMVNDSRIVDILNSIEKTGFEEIEQDLIYPLRQHIEYYDDLQRRIDDCHKTRIDMDRHKEKLESLMKKTGKEGKINEYQIKFDAEKERYSKLRSDIINETECLEEERMTIARPIMSSLLVCYTKYLNSVSKGWKQIEKVMKEIPPNFQFSEEQHKIIPVIGAKSEQYKKVQSLYYFEPNEENELLLNEGDIIKVYKEDGEWWYGENNGKRGYFPSNYVRII</sequence>
<comment type="subcellular location">
    <subcellularLocation>
        <location evidence="1">Cytoplasm</location>
    </subcellularLocation>
</comment>
<dbReference type="EMBL" id="BDEQ01000001">
    <property type="protein sequence ID" value="GAT92585.1"/>
    <property type="molecule type" value="Genomic_DNA"/>
</dbReference>
<dbReference type="GO" id="GO:0015629">
    <property type="term" value="C:actin cytoskeleton"/>
    <property type="evidence" value="ECO:0007669"/>
    <property type="project" value="TreeGrafter"/>
</dbReference>
<dbReference type="SUPFAM" id="SSF103657">
    <property type="entry name" value="BAR/IMD domain-like"/>
    <property type="match status" value="1"/>
</dbReference>
<keyword evidence="3" id="KW-0963">Cytoplasm</keyword>
<dbReference type="VEuPathDB" id="AmoebaDB:EHI7A_069400"/>
<dbReference type="FunFam" id="2.30.30.40:FF:000072">
    <property type="entry name" value="Unconventional Myosin IB"/>
    <property type="match status" value="1"/>
</dbReference>
<dbReference type="InterPro" id="IPR027267">
    <property type="entry name" value="AH/BAR_dom_sf"/>
</dbReference>
<dbReference type="GO" id="GO:0051666">
    <property type="term" value="P:actin cortical patch localization"/>
    <property type="evidence" value="ECO:0007669"/>
    <property type="project" value="InterPro"/>
</dbReference>
<dbReference type="PANTHER" id="PTHR47174:SF3">
    <property type="entry name" value="BRIDGING INTEGRATOR 3"/>
    <property type="match status" value="1"/>
</dbReference>
<evidence type="ECO:0000256" key="5">
    <source>
        <dbReference type="SAM" id="Coils"/>
    </source>
</evidence>
<evidence type="ECO:0000313" key="8">
    <source>
        <dbReference type="Proteomes" id="UP000078387"/>
    </source>
</evidence>
<evidence type="ECO:0000259" key="6">
    <source>
        <dbReference type="PROSITE" id="PS50002"/>
    </source>
</evidence>
<keyword evidence="2 4" id="KW-0728">SH3 domain</keyword>
<dbReference type="Pfam" id="PF07653">
    <property type="entry name" value="SH3_2"/>
    <property type="match status" value="1"/>
</dbReference>
<evidence type="ECO:0000256" key="2">
    <source>
        <dbReference type="ARBA" id="ARBA00022443"/>
    </source>
</evidence>
<proteinExistence type="predicted"/>
<keyword evidence="5" id="KW-0175">Coiled coil</keyword>
<evidence type="ECO:0000313" key="7">
    <source>
        <dbReference type="EMBL" id="GAT92585.1"/>
    </source>
</evidence>
<dbReference type="CDD" id="cd07307">
    <property type="entry name" value="BAR"/>
    <property type="match status" value="1"/>
</dbReference>
<dbReference type="VEuPathDB" id="AmoebaDB:KM1_123730"/>
<evidence type="ECO:0000256" key="3">
    <source>
        <dbReference type="ARBA" id="ARBA00022490"/>
    </source>
</evidence>
<dbReference type="VEuPathDB" id="AmoebaDB:EHI8A_086180"/>
<dbReference type="PROSITE" id="PS50002">
    <property type="entry name" value="SH3"/>
    <property type="match status" value="1"/>
</dbReference>
<accession>A0A175JG92</accession>
<dbReference type="Gene3D" id="1.20.1270.60">
    <property type="entry name" value="Arfaptin homology (AH) domain/BAR domain"/>
    <property type="match status" value="1"/>
</dbReference>
<dbReference type="GO" id="GO:0008092">
    <property type="term" value="F:cytoskeletal protein binding"/>
    <property type="evidence" value="ECO:0007669"/>
    <property type="project" value="UniProtKB-ARBA"/>
</dbReference>
<dbReference type="InterPro" id="IPR036028">
    <property type="entry name" value="SH3-like_dom_sf"/>
</dbReference>
<dbReference type="Gene3D" id="2.30.30.40">
    <property type="entry name" value="SH3 Domains"/>
    <property type="match status" value="1"/>
</dbReference>
<dbReference type="SUPFAM" id="SSF50044">
    <property type="entry name" value="SH3-domain"/>
    <property type="match status" value="1"/>
</dbReference>
<protein>
    <recommendedName>
        <fullName evidence="6">SH3 domain-containing protein</fullName>
    </recommendedName>
</protein>
<comment type="caution">
    <text evidence="7">The sequence shown here is derived from an EMBL/GenBank/DDBJ whole genome shotgun (WGS) entry which is preliminary data.</text>
</comment>
<dbReference type="AlphaFoldDB" id="A0A175JG92"/>
<evidence type="ECO:0000256" key="1">
    <source>
        <dbReference type="ARBA" id="ARBA00004496"/>
    </source>
</evidence>
<evidence type="ECO:0000256" key="4">
    <source>
        <dbReference type="PROSITE-ProRule" id="PRU00192"/>
    </source>
</evidence>
<feature type="coiled-coil region" evidence="5">
    <location>
        <begin position="118"/>
        <end position="165"/>
    </location>
</feature>
<dbReference type="GO" id="GO:0097320">
    <property type="term" value="P:plasma membrane tubulation"/>
    <property type="evidence" value="ECO:0007669"/>
    <property type="project" value="TreeGrafter"/>
</dbReference>
<dbReference type="PRINTS" id="PR00452">
    <property type="entry name" value="SH3DOMAIN"/>
</dbReference>
<dbReference type="eggNOG" id="KOG2996">
    <property type="taxonomic scope" value="Eukaryota"/>
</dbReference>
<dbReference type="PANTHER" id="PTHR47174">
    <property type="entry name" value="BRIDGING INTEGRATOR 3"/>
    <property type="match status" value="1"/>
</dbReference>